<dbReference type="Proteomes" id="UP000239522">
    <property type="component" value="Unassembled WGS sequence"/>
</dbReference>
<proteinExistence type="predicted"/>
<accession>A0A2S7L176</accession>
<dbReference type="AlphaFoldDB" id="A0A2S7L176"/>
<keyword evidence="2" id="KW-1185">Reference proteome</keyword>
<evidence type="ECO:0000313" key="2">
    <source>
        <dbReference type="Proteomes" id="UP000239522"/>
    </source>
</evidence>
<sequence length="30" mass="3513">MSLTLIIIKQKQVVIAFLIDISKRKKIEKD</sequence>
<name>A0A2S7L176_9FLAO</name>
<protein>
    <submittedName>
        <fullName evidence="1">Uncharacterized protein</fullName>
    </submittedName>
</protein>
<evidence type="ECO:0000313" key="1">
    <source>
        <dbReference type="EMBL" id="PQB08640.1"/>
    </source>
</evidence>
<reference evidence="1 2" key="1">
    <citation type="submission" date="2016-11" db="EMBL/GenBank/DDBJ databases">
        <title>Trade-off between light-utilization and light-protection in marine flavobacteria.</title>
        <authorList>
            <person name="Kumagai Y."/>
        </authorList>
    </citation>
    <scope>NUCLEOTIDE SEQUENCE [LARGE SCALE GENOMIC DNA]</scope>
    <source>
        <strain evidence="1 2">ATCC 700397</strain>
    </source>
</reference>
<dbReference type="EMBL" id="MQUA01000013">
    <property type="protein sequence ID" value="PQB08640.1"/>
    <property type="molecule type" value="Genomic_DNA"/>
</dbReference>
<gene>
    <name evidence="1" type="ORF">BST83_07405</name>
</gene>
<comment type="caution">
    <text evidence="1">The sequence shown here is derived from an EMBL/GenBank/DDBJ whole genome shotgun (WGS) entry which is preliminary data.</text>
</comment>
<organism evidence="1 2">
    <name type="scientific">Polaribacter filamentus</name>
    <dbReference type="NCBI Taxonomy" id="53483"/>
    <lineage>
        <taxon>Bacteria</taxon>
        <taxon>Pseudomonadati</taxon>
        <taxon>Bacteroidota</taxon>
        <taxon>Flavobacteriia</taxon>
        <taxon>Flavobacteriales</taxon>
        <taxon>Flavobacteriaceae</taxon>
    </lineage>
</organism>